<evidence type="ECO:0008006" key="3">
    <source>
        <dbReference type="Google" id="ProtNLM"/>
    </source>
</evidence>
<dbReference type="AlphaFoldDB" id="A0A059AU50"/>
<proteinExistence type="predicted"/>
<dbReference type="InParanoid" id="A0A059AU50"/>
<gene>
    <name evidence="2" type="ORF">EUGRSUZ_H00095</name>
</gene>
<keyword evidence="1" id="KW-0732">Signal</keyword>
<reference evidence="2" key="1">
    <citation type="submission" date="2013-07" db="EMBL/GenBank/DDBJ databases">
        <title>The genome of Eucalyptus grandis.</title>
        <authorList>
            <person name="Schmutz J."/>
            <person name="Hayes R."/>
            <person name="Myburg A."/>
            <person name="Tuskan G."/>
            <person name="Grattapaglia D."/>
            <person name="Rokhsar D.S."/>
        </authorList>
    </citation>
    <scope>NUCLEOTIDE SEQUENCE</scope>
    <source>
        <tissue evidence="2">Leaf extractions</tissue>
    </source>
</reference>
<dbReference type="Gramene" id="KCW57299">
    <property type="protein sequence ID" value="KCW57299"/>
    <property type="gene ID" value="EUGRSUZ_H00095"/>
</dbReference>
<name>A0A059AU50_EUCGR</name>
<accession>A0A059AU50</accession>
<organism evidence="2">
    <name type="scientific">Eucalyptus grandis</name>
    <name type="common">Flooded gum</name>
    <dbReference type="NCBI Taxonomy" id="71139"/>
    <lineage>
        <taxon>Eukaryota</taxon>
        <taxon>Viridiplantae</taxon>
        <taxon>Streptophyta</taxon>
        <taxon>Embryophyta</taxon>
        <taxon>Tracheophyta</taxon>
        <taxon>Spermatophyta</taxon>
        <taxon>Magnoliopsida</taxon>
        <taxon>eudicotyledons</taxon>
        <taxon>Gunneridae</taxon>
        <taxon>Pentapetalae</taxon>
        <taxon>rosids</taxon>
        <taxon>malvids</taxon>
        <taxon>Myrtales</taxon>
        <taxon>Myrtaceae</taxon>
        <taxon>Myrtoideae</taxon>
        <taxon>Eucalypteae</taxon>
        <taxon>Eucalyptus</taxon>
    </lineage>
</organism>
<dbReference type="OMA" id="VCKHILI"/>
<evidence type="ECO:0000313" key="2">
    <source>
        <dbReference type="EMBL" id="KCW57299.1"/>
    </source>
</evidence>
<feature type="chain" id="PRO_5001573706" description="Knottin scorpion toxin-like domain-containing protein" evidence="1">
    <location>
        <begin position="27"/>
        <end position="67"/>
    </location>
</feature>
<evidence type="ECO:0000256" key="1">
    <source>
        <dbReference type="SAM" id="SignalP"/>
    </source>
</evidence>
<protein>
    <recommendedName>
        <fullName evidence="3">Knottin scorpion toxin-like domain-containing protein</fullName>
    </recommendedName>
</protein>
<sequence>MASRFVCKHILIAIIYAVLLAWDAAGGLVCQGKCEDIPDCDGSCRRWGYGGGKCVEPLYQYCCCVEL</sequence>
<feature type="signal peptide" evidence="1">
    <location>
        <begin position="1"/>
        <end position="26"/>
    </location>
</feature>
<dbReference type="EMBL" id="KK198760">
    <property type="protein sequence ID" value="KCW57299.1"/>
    <property type="molecule type" value="Genomic_DNA"/>
</dbReference>